<evidence type="ECO:0000313" key="2">
    <source>
        <dbReference type="EMBL" id="SHK73942.1"/>
    </source>
</evidence>
<name>A0A1M6UXG4_9FLAO</name>
<protein>
    <submittedName>
        <fullName evidence="2">Uncharacterized protein</fullName>
    </submittedName>
</protein>
<reference evidence="3" key="1">
    <citation type="submission" date="2016-11" db="EMBL/GenBank/DDBJ databases">
        <authorList>
            <person name="Varghese N."/>
            <person name="Submissions S."/>
        </authorList>
    </citation>
    <scope>NUCLEOTIDE SEQUENCE [LARGE SCALE GENOMIC DNA]</scope>
    <source>
        <strain evidence="3">DSM 18016</strain>
    </source>
</reference>
<proteinExistence type="predicted"/>
<keyword evidence="3" id="KW-1185">Reference proteome</keyword>
<gene>
    <name evidence="2" type="ORF">SAMN05444371_3509</name>
</gene>
<dbReference type="AlphaFoldDB" id="A0A1M6UXG4"/>
<dbReference type="EMBL" id="FRAM01000010">
    <property type="protein sequence ID" value="SHK73942.1"/>
    <property type="molecule type" value="Genomic_DNA"/>
</dbReference>
<accession>A0A1M6UXG4</accession>
<evidence type="ECO:0000313" key="3">
    <source>
        <dbReference type="Proteomes" id="UP000184498"/>
    </source>
</evidence>
<dbReference type="Proteomes" id="UP000184498">
    <property type="component" value="Unassembled WGS sequence"/>
</dbReference>
<organism evidence="2 3">
    <name type="scientific">Epilithonimonas mollis</name>
    <dbReference type="NCBI Taxonomy" id="216903"/>
    <lineage>
        <taxon>Bacteria</taxon>
        <taxon>Pseudomonadati</taxon>
        <taxon>Bacteroidota</taxon>
        <taxon>Flavobacteriia</taxon>
        <taxon>Flavobacteriales</taxon>
        <taxon>Weeksellaceae</taxon>
        <taxon>Chryseobacterium group</taxon>
        <taxon>Epilithonimonas</taxon>
    </lineage>
</organism>
<evidence type="ECO:0000256" key="1">
    <source>
        <dbReference type="SAM" id="MobiDB-lite"/>
    </source>
</evidence>
<feature type="region of interest" description="Disordered" evidence="1">
    <location>
        <begin position="16"/>
        <end position="37"/>
    </location>
</feature>
<feature type="non-terminal residue" evidence="2">
    <location>
        <position position="1"/>
    </location>
</feature>
<sequence>GNELEQAVNEMLFKWMKSSGAAKDPTENELKKRRKKR</sequence>